<keyword evidence="1" id="KW-0472">Membrane</keyword>
<evidence type="ECO:0000313" key="2">
    <source>
        <dbReference type="EMBL" id="ORY17022.1"/>
    </source>
</evidence>
<dbReference type="EMBL" id="MCOG01000329">
    <property type="protein sequence ID" value="ORY17022.1"/>
    <property type="molecule type" value="Genomic_DNA"/>
</dbReference>
<organism evidence="2 3">
    <name type="scientific">Neocallimastix californiae</name>
    <dbReference type="NCBI Taxonomy" id="1754190"/>
    <lineage>
        <taxon>Eukaryota</taxon>
        <taxon>Fungi</taxon>
        <taxon>Fungi incertae sedis</taxon>
        <taxon>Chytridiomycota</taxon>
        <taxon>Chytridiomycota incertae sedis</taxon>
        <taxon>Neocallimastigomycetes</taxon>
        <taxon>Neocallimastigales</taxon>
        <taxon>Neocallimastigaceae</taxon>
        <taxon>Neocallimastix</taxon>
    </lineage>
</organism>
<feature type="transmembrane region" description="Helical" evidence="1">
    <location>
        <begin position="36"/>
        <end position="59"/>
    </location>
</feature>
<keyword evidence="1" id="KW-1133">Transmembrane helix</keyword>
<feature type="transmembrane region" description="Helical" evidence="1">
    <location>
        <begin position="7"/>
        <end position="30"/>
    </location>
</feature>
<dbReference type="AlphaFoldDB" id="A0A1Y2A3D6"/>
<accession>A0A1Y2A3D6</accession>
<gene>
    <name evidence="2" type="ORF">LY90DRAFT_171627</name>
</gene>
<comment type="caution">
    <text evidence="2">The sequence shown here is derived from an EMBL/GenBank/DDBJ whole genome shotgun (WGS) entry which is preliminary data.</text>
</comment>
<keyword evidence="3" id="KW-1185">Reference proteome</keyword>
<proteinExistence type="predicted"/>
<dbReference type="Proteomes" id="UP000193920">
    <property type="component" value="Unassembled WGS sequence"/>
</dbReference>
<reference evidence="2 3" key="1">
    <citation type="submission" date="2016-08" db="EMBL/GenBank/DDBJ databases">
        <title>A Parts List for Fungal Cellulosomes Revealed by Comparative Genomics.</title>
        <authorList>
            <consortium name="DOE Joint Genome Institute"/>
            <person name="Haitjema C.H."/>
            <person name="Gilmore S.P."/>
            <person name="Henske J.K."/>
            <person name="Solomon K.V."/>
            <person name="De Groot R."/>
            <person name="Kuo A."/>
            <person name="Mondo S.J."/>
            <person name="Salamov A.A."/>
            <person name="Labutti K."/>
            <person name="Zhao Z."/>
            <person name="Chiniquy J."/>
            <person name="Barry K."/>
            <person name="Brewer H.M."/>
            <person name="Purvine S.O."/>
            <person name="Wright A.T."/>
            <person name="Boxma B."/>
            <person name="Van Alen T."/>
            <person name="Hackstein J.H."/>
            <person name="Baker S.E."/>
            <person name="Grigoriev I.V."/>
            <person name="O'Malley M.A."/>
        </authorList>
    </citation>
    <scope>NUCLEOTIDE SEQUENCE [LARGE SCALE GENOMIC DNA]</scope>
    <source>
        <strain evidence="2 3">G1</strain>
    </source>
</reference>
<name>A0A1Y2A3D6_9FUNG</name>
<sequence length="84" mass="9801">MDSLNSIIIIMIPRVLIIIIMIPRVLIIIIMIPRVLIIIIMIPRVLIIIIILNNIMLIYHNNNISIIQRIKHRLCLLMGNDMNI</sequence>
<keyword evidence="1" id="KW-0812">Transmembrane</keyword>
<evidence type="ECO:0000313" key="3">
    <source>
        <dbReference type="Proteomes" id="UP000193920"/>
    </source>
</evidence>
<evidence type="ECO:0000256" key="1">
    <source>
        <dbReference type="SAM" id="Phobius"/>
    </source>
</evidence>
<protein>
    <submittedName>
        <fullName evidence="2">Uncharacterized protein</fullName>
    </submittedName>
</protein>